<feature type="domain" description="Exocyst complex component Sec3 C-terminal" evidence="1">
    <location>
        <begin position="165"/>
        <end position="223"/>
    </location>
</feature>
<dbReference type="OrthoDB" id="27109at2759"/>
<dbReference type="PANTHER" id="PTHR16092:SF14">
    <property type="entry name" value="EXOCYST COMPLEX COMPONENT 1 ISOFORM X1"/>
    <property type="match status" value="1"/>
</dbReference>
<evidence type="ECO:0000259" key="1">
    <source>
        <dbReference type="Pfam" id="PF20654"/>
    </source>
</evidence>
<dbReference type="PANTHER" id="PTHR16092">
    <property type="entry name" value="SEC3/SYNTAXIN-RELATED"/>
    <property type="match status" value="1"/>
</dbReference>
<dbReference type="Proteomes" id="UP000789706">
    <property type="component" value="Unassembled WGS sequence"/>
</dbReference>
<accession>A0A9N9GKB2</accession>
<protein>
    <submittedName>
        <fullName evidence="2">11632_t:CDS:1</fullName>
    </submittedName>
</protein>
<evidence type="ECO:0000313" key="3">
    <source>
        <dbReference type="Proteomes" id="UP000789706"/>
    </source>
</evidence>
<dbReference type="AlphaFoldDB" id="A0A9N9GKB2"/>
<dbReference type="Pfam" id="PF20654">
    <property type="entry name" value="Sec3_C-term"/>
    <property type="match status" value="2"/>
</dbReference>
<name>A0A9N9GKB2_9GLOM</name>
<proteinExistence type="predicted"/>
<dbReference type="EMBL" id="CAJVPK010002182">
    <property type="protein sequence ID" value="CAG8607983.1"/>
    <property type="molecule type" value="Genomic_DNA"/>
</dbReference>
<comment type="caution">
    <text evidence="2">The sequence shown here is derived from an EMBL/GenBank/DDBJ whole genome shotgun (WGS) entry which is preliminary data.</text>
</comment>
<keyword evidence="3" id="KW-1185">Reference proteome</keyword>
<feature type="non-terminal residue" evidence="2">
    <location>
        <position position="1"/>
    </location>
</feature>
<dbReference type="GO" id="GO:0000145">
    <property type="term" value="C:exocyst"/>
    <property type="evidence" value="ECO:0007669"/>
    <property type="project" value="TreeGrafter"/>
</dbReference>
<dbReference type="GO" id="GO:0006887">
    <property type="term" value="P:exocytosis"/>
    <property type="evidence" value="ECO:0007669"/>
    <property type="project" value="TreeGrafter"/>
</dbReference>
<gene>
    <name evidence="2" type="ORF">DEBURN_LOCUS9838</name>
</gene>
<dbReference type="GO" id="GO:0006893">
    <property type="term" value="P:Golgi to plasma membrane transport"/>
    <property type="evidence" value="ECO:0007669"/>
    <property type="project" value="TreeGrafter"/>
</dbReference>
<dbReference type="InterPro" id="IPR048628">
    <property type="entry name" value="Sec3_C"/>
</dbReference>
<dbReference type="GO" id="GO:0005546">
    <property type="term" value="F:phosphatidylinositol-4,5-bisphosphate binding"/>
    <property type="evidence" value="ECO:0007669"/>
    <property type="project" value="TreeGrafter"/>
</dbReference>
<organism evidence="2 3">
    <name type="scientific">Diversispora eburnea</name>
    <dbReference type="NCBI Taxonomy" id="1213867"/>
    <lineage>
        <taxon>Eukaryota</taxon>
        <taxon>Fungi</taxon>
        <taxon>Fungi incertae sedis</taxon>
        <taxon>Mucoromycota</taxon>
        <taxon>Glomeromycotina</taxon>
        <taxon>Glomeromycetes</taxon>
        <taxon>Diversisporales</taxon>
        <taxon>Diversisporaceae</taxon>
        <taxon>Diversispora</taxon>
    </lineage>
</organism>
<dbReference type="GO" id="GO:0005886">
    <property type="term" value="C:plasma membrane"/>
    <property type="evidence" value="ECO:0007669"/>
    <property type="project" value="TreeGrafter"/>
</dbReference>
<reference evidence="2" key="1">
    <citation type="submission" date="2021-06" db="EMBL/GenBank/DDBJ databases">
        <authorList>
            <person name="Kallberg Y."/>
            <person name="Tangrot J."/>
            <person name="Rosling A."/>
        </authorList>
    </citation>
    <scope>NUCLEOTIDE SEQUENCE</scope>
    <source>
        <strain evidence="2">AZ414A</strain>
    </source>
</reference>
<evidence type="ECO:0000313" key="2">
    <source>
        <dbReference type="EMBL" id="CAG8607983.1"/>
    </source>
</evidence>
<sequence length="272" mass="32106">MHGYTSRCSKYQTRSYSIKACLETPFDDATREMKVRLYEYMTSIFQYQAEILMNDKKVDPKRRLEIQSIYVTSKEKAYKKEIKDYLQQMRQIFSDAALAHTHRTSLNYGNWLSFDNAKPSWEVKYGGGKFPLEEKGSKLVSPEAIIKDLDAEEDSNDLNSHKLPERLRAIEDTKVTPKKRKGIVIFIRIFPRFVEHSTKSADLLKIRRTVNRGYERIVKTVFEKNTHHFYSEIRTRKIMALEQFMRSARSSYYKHLEAYSKSVVRKPFGKLL</sequence>
<feature type="domain" description="Exocyst complex component Sec3 C-terminal" evidence="1">
    <location>
        <begin position="224"/>
        <end position="272"/>
    </location>
</feature>